<evidence type="ECO:0000256" key="2">
    <source>
        <dbReference type="SAM" id="SignalP"/>
    </source>
</evidence>
<dbReference type="Proteomes" id="UP000245464">
    <property type="component" value="Chromosome 10"/>
</dbReference>
<accession>A0A2W1FT09</accession>
<keyword evidence="5" id="KW-1185">Reference proteome</keyword>
<reference evidence="4" key="3">
    <citation type="journal article" date="2022" name="bioRxiv">
        <title>A global pangenome for the wheat fungal pathogen Pyrenophora tritici-repentis and prediction of effector protein structural homology.</title>
        <authorList>
            <person name="Moolhuijzen P."/>
            <person name="See P.T."/>
            <person name="Shi G."/>
            <person name="Powell H.R."/>
            <person name="Cockram J."/>
            <person name="Jorgensen L.N."/>
            <person name="Benslimane H."/>
            <person name="Strelkov S.E."/>
            <person name="Turner J."/>
            <person name="Liu Z."/>
            <person name="Moffat C.S."/>
        </authorList>
    </citation>
    <scope>NUCLEOTIDE SEQUENCE</scope>
    <source>
        <strain evidence="4">86-124</strain>
    </source>
</reference>
<reference evidence="3" key="1">
    <citation type="journal article" date="2018" name="BMC Genomics">
        <title>Comparative genomics of the wheat fungal pathogen Pyrenophora tritici-repentis reveals chromosomal variations and genome plasticity.</title>
        <authorList>
            <person name="Moolhuijzen P."/>
            <person name="See P.T."/>
            <person name="Hane J.K."/>
            <person name="Shi G."/>
            <person name="Liu Z."/>
            <person name="Oliver R.P."/>
            <person name="Moffat C.S."/>
        </authorList>
    </citation>
    <scope>NUCLEOTIDE SEQUENCE [LARGE SCALE GENOMIC DNA]</scope>
    <source>
        <strain evidence="3">M4</strain>
    </source>
</reference>
<dbReference type="AlphaFoldDB" id="A0A2W1FT09"/>
<keyword evidence="1" id="KW-0812">Transmembrane</keyword>
<reference evidence="4" key="2">
    <citation type="submission" date="2021-05" db="EMBL/GenBank/DDBJ databases">
        <authorList>
            <person name="Moolhuijzen P.M."/>
            <person name="Moffat C.S."/>
        </authorList>
    </citation>
    <scope>NUCLEOTIDE SEQUENCE</scope>
    <source>
        <strain evidence="4">86-124</strain>
    </source>
</reference>
<organism evidence="4 5">
    <name type="scientific">Pyrenophora tritici-repentis</name>
    <dbReference type="NCBI Taxonomy" id="45151"/>
    <lineage>
        <taxon>Eukaryota</taxon>
        <taxon>Fungi</taxon>
        <taxon>Dikarya</taxon>
        <taxon>Ascomycota</taxon>
        <taxon>Pezizomycotina</taxon>
        <taxon>Dothideomycetes</taxon>
        <taxon>Pleosporomycetidae</taxon>
        <taxon>Pleosporales</taxon>
        <taxon>Pleosporineae</taxon>
        <taxon>Pleosporaceae</taxon>
        <taxon>Pyrenophora</taxon>
    </lineage>
</organism>
<proteinExistence type="predicted"/>
<reference evidence="5" key="4">
    <citation type="journal article" date="2022" name="Microb. Genom.">
        <title>A global pangenome for the wheat fungal pathogen Pyrenophora tritici-repentis and prediction of effector protein structural homology.</title>
        <authorList>
            <person name="Moolhuijzen P.M."/>
            <person name="See P.T."/>
            <person name="Shi G."/>
            <person name="Powell H.R."/>
            <person name="Cockram J."/>
            <person name="Jorgensen L.N."/>
            <person name="Benslimane H."/>
            <person name="Strelkov S.E."/>
            <person name="Turner J."/>
            <person name="Liu Z."/>
            <person name="Moffat C.S."/>
        </authorList>
    </citation>
    <scope>NUCLEOTIDE SEQUENCE [LARGE SCALE GENOMIC DNA]</scope>
</reference>
<feature type="transmembrane region" description="Helical" evidence="1">
    <location>
        <begin position="561"/>
        <end position="584"/>
    </location>
</feature>
<gene>
    <name evidence="4" type="ORF">Ptr86124_008613</name>
    <name evidence="3" type="ORF">PtrM4_050260</name>
</gene>
<sequence length="630" mass="67046">MALFHVLLLLYASFVTNAATTPLDASIQVRNAPGHTVEDTYRAIRRGLAVASLEKREDYKAEMSIARSWSGATLLSVELPQNPSLDHQNGTTEIEAGLEVICQTCYVRGSATAELKISGDFNASQLIEQSIDAVNSTVRNFTDKFDHYIGDYVNQVKDNLKDGIDASDFDFPTIDLAFDIDVPPVPDANLHFQFDDMELYLELETSLSAGATYEVTLFATQTPVGVKMGKYLQLGAVLTVDLLLSVKGAVDISSGFHIKLDDGVGIDIALFGDTVSDLTINGGSFEFLPVTLKSANVALSAALRVGAHLGVEVVQPESPFATMMSDYTPHIQSGIEVAVYANVAEFKTNVTYDPEDEKCDLKVVQEYNLAVGAVAGASVVVDWRDQTATWGPVNEKSIAVFTTTLAEVCGSAKATPTPTISASSTSVSPTITSAPERRQDLITTTLSTVLTRSGISCKVMGLTNCPNSQQVTTKAVISSTITTAVPSGIEATWPADTQDTVTTLVPFGKHVRTIKTLSGSPVPYVAPPQETKHYGDGGDGGVASALEHATKGETGGVKNGVIIGVSVGLGIPFLVGLAGAMVFFSRRKKRYGAVGGAGAEMVSEEYRGREEYKDGVVEVREESNGGESRR</sequence>
<comment type="caution">
    <text evidence="4">The sequence shown here is derived from an EMBL/GenBank/DDBJ whole genome shotgun (WGS) entry which is preliminary data.</text>
</comment>
<name>A0A2W1FT09_9PLEO</name>
<keyword evidence="2" id="KW-0732">Signal</keyword>
<evidence type="ECO:0000313" key="3">
    <source>
        <dbReference type="EMBL" id="KAF7565592.1"/>
    </source>
</evidence>
<feature type="signal peptide" evidence="2">
    <location>
        <begin position="1"/>
        <end position="18"/>
    </location>
</feature>
<dbReference type="EMBL" id="NQIK02000010">
    <property type="protein sequence ID" value="KAF7565592.1"/>
    <property type="molecule type" value="Genomic_DNA"/>
</dbReference>
<keyword evidence="1" id="KW-1133">Transmembrane helix</keyword>
<dbReference type="OrthoDB" id="4733706at2759"/>
<evidence type="ECO:0000313" key="5">
    <source>
        <dbReference type="Proteomes" id="UP000249757"/>
    </source>
</evidence>
<feature type="chain" id="PRO_5042701108" evidence="2">
    <location>
        <begin position="19"/>
        <end position="630"/>
    </location>
</feature>
<keyword evidence="1" id="KW-0472">Membrane</keyword>
<evidence type="ECO:0000256" key="1">
    <source>
        <dbReference type="SAM" id="Phobius"/>
    </source>
</evidence>
<protein>
    <submittedName>
        <fullName evidence="4">Uncharacterized protein</fullName>
    </submittedName>
</protein>
<evidence type="ECO:0000313" key="4">
    <source>
        <dbReference type="EMBL" id="KAI1512647.1"/>
    </source>
</evidence>
<dbReference type="Proteomes" id="UP000249757">
    <property type="component" value="Unassembled WGS sequence"/>
</dbReference>
<dbReference type="EMBL" id="NRDI02000011">
    <property type="protein sequence ID" value="KAI1512647.1"/>
    <property type="molecule type" value="Genomic_DNA"/>
</dbReference>